<feature type="domain" description="EF-hand" evidence="3">
    <location>
        <begin position="120"/>
        <end position="155"/>
    </location>
</feature>
<dbReference type="GO" id="GO:0019900">
    <property type="term" value="F:kinase binding"/>
    <property type="evidence" value="ECO:0007669"/>
    <property type="project" value="InterPro"/>
</dbReference>
<feature type="domain" description="EF-hand" evidence="3">
    <location>
        <begin position="83"/>
        <end position="118"/>
    </location>
</feature>
<dbReference type="EMBL" id="JAENGZ010001268">
    <property type="protein sequence ID" value="KAG6949304.1"/>
    <property type="molecule type" value="Genomic_DNA"/>
</dbReference>
<evidence type="ECO:0000313" key="5">
    <source>
        <dbReference type="Proteomes" id="UP000688947"/>
    </source>
</evidence>
<protein>
    <recommendedName>
        <fullName evidence="3">EF-hand domain-containing protein</fullName>
    </recommendedName>
</protein>
<dbReference type="PANTHER" id="PTHR23056">
    <property type="entry name" value="CALCINEURIN B"/>
    <property type="match status" value="1"/>
</dbReference>
<reference evidence="4" key="1">
    <citation type="submission" date="2021-01" db="EMBL/GenBank/DDBJ databases">
        <title>Phytophthora aleatoria, a newly-described species from Pinus radiata is distinct from Phytophthora cactorum isolates based on comparative genomics.</title>
        <authorList>
            <person name="Mcdougal R."/>
            <person name="Panda P."/>
            <person name="Williams N."/>
            <person name="Studholme D.J."/>
        </authorList>
    </citation>
    <scope>NUCLEOTIDE SEQUENCE</scope>
    <source>
        <strain evidence="4">NZFS 3830</strain>
    </source>
</reference>
<evidence type="ECO:0000259" key="3">
    <source>
        <dbReference type="PROSITE" id="PS50222"/>
    </source>
</evidence>
<evidence type="ECO:0000313" key="4">
    <source>
        <dbReference type="EMBL" id="KAG6949304.1"/>
    </source>
</evidence>
<feature type="compositionally biased region" description="Basic and acidic residues" evidence="2">
    <location>
        <begin position="373"/>
        <end position="387"/>
    </location>
</feature>
<proteinExistence type="predicted"/>
<dbReference type="OrthoDB" id="191686at2759"/>
<dbReference type="Proteomes" id="UP000688947">
    <property type="component" value="Unassembled WGS sequence"/>
</dbReference>
<comment type="caution">
    <text evidence="4">The sequence shown here is derived from an EMBL/GenBank/DDBJ whole genome shotgun (WGS) entry which is preliminary data.</text>
</comment>
<feature type="compositionally biased region" description="Polar residues" evidence="2">
    <location>
        <begin position="329"/>
        <end position="341"/>
    </location>
</feature>
<evidence type="ECO:0000256" key="1">
    <source>
        <dbReference type="ARBA" id="ARBA00022737"/>
    </source>
</evidence>
<dbReference type="InterPro" id="IPR002048">
    <property type="entry name" value="EF_hand_dom"/>
</dbReference>
<accession>A0A8T1TX95</accession>
<dbReference type="Pfam" id="PF13499">
    <property type="entry name" value="EF-hand_7"/>
    <property type="match status" value="1"/>
</dbReference>
<feature type="region of interest" description="Disordered" evidence="2">
    <location>
        <begin position="256"/>
        <end position="284"/>
    </location>
</feature>
<dbReference type="GO" id="GO:0005509">
    <property type="term" value="F:calcium ion binding"/>
    <property type="evidence" value="ECO:0007669"/>
    <property type="project" value="InterPro"/>
</dbReference>
<dbReference type="AlphaFoldDB" id="A0A8T1TX95"/>
<gene>
    <name evidence="4" type="ORF">JG687_00014963</name>
</gene>
<dbReference type="PROSITE" id="PS00018">
    <property type="entry name" value="EF_HAND_1"/>
    <property type="match status" value="3"/>
</dbReference>
<dbReference type="GO" id="GO:0019722">
    <property type="term" value="P:calcium-mediated signaling"/>
    <property type="evidence" value="ECO:0007669"/>
    <property type="project" value="InterPro"/>
</dbReference>
<dbReference type="PANTHER" id="PTHR23056:SF110">
    <property type="entry name" value="CALMODULIN"/>
    <property type="match status" value="1"/>
</dbReference>
<dbReference type="Pfam" id="PF00036">
    <property type="entry name" value="EF-hand_1"/>
    <property type="match status" value="1"/>
</dbReference>
<dbReference type="PROSITE" id="PS50222">
    <property type="entry name" value="EF_HAND_2"/>
    <property type="match status" value="3"/>
</dbReference>
<dbReference type="InterPro" id="IPR018247">
    <property type="entry name" value="EF_Hand_1_Ca_BS"/>
</dbReference>
<feature type="compositionally biased region" description="Basic and acidic residues" evidence="2">
    <location>
        <begin position="343"/>
        <end position="358"/>
    </location>
</feature>
<keyword evidence="1" id="KW-0677">Repeat</keyword>
<dbReference type="SMART" id="SM00054">
    <property type="entry name" value="EFh"/>
    <property type="match status" value="3"/>
</dbReference>
<evidence type="ECO:0000256" key="2">
    <source>
        <dbReference type="SAM" id="MobiDB-lite"/>
    </source>
</evidence>
<feature type="domain" description="EF-hand" evidence="3">
    <location>
        <begin position="164"/>
        <end position="199"/>
    </location>
</feature>
<sequence length="462" mass="51230">MGAAASTARESLGAAAVDTAADGAPLTCKLSDDQVTAFANSTNFTPEEVVALNVHYDLISSAKRDDGLIDRSEFQTALGFTVKESLYVDRIFQLFDTNNDNFISFDEFLQSVSVLSSKGGTTEKIKFSFDILDFDRDGKLSSQELLSMLEACIQENGINIPSECLTMIVAKTMEDVDLDKDGFISFDEFRVMTEANLQMLNHVTFNVSAIIAEYMPALPREAALHAGDRRLVFACWFADSRRRRYAKGFYSCSRVPQMPRTEEQTQPQEEKVEQQKEQEEQAPVTAAVAPVALKSLESLPAQLKKLATAPLSETKSEDDDSEIGGVPSVNKTPATSSSGHSKSLLDVRTRSTDGEIQRRQATHPRSTLAAGENVKESNRRVPRRRADTGMTSSTKHNERSRRATFASKQDALAASTRSSSDRVEDALRSDGYWIGDFRVQRRLVSRRSHANSWREPLSYCAF</sequence>
<feature type="compositionally biased region" description="Basic and acidic residues" evidence="2">
    <location>
        <begin position="260"/>
        <end position="279"/>
    </location>
</feature>
<dbReference type="InterPro" id="IPR045198">
    <property type="entry name" value="CNBL1-10"/>
</dbReference>
<feature type="region of interest" description="Disordered" evidence="2">
    <location>
        <begin position="309"/>
        <end position="421"/>
    </location>
</feature>
<name>A0A8T1TX95_9STRA</name>
<organism evidence="4 5">
    <name type="scientific">Phytophthora cactorum</name>
    <dbReference type="NCBI Taxonomy" id="29920"/>
    <lineage>
        <taxon>Eukaryota</taxon>
        <taxon>Sar</taxon>
        <taxon>Stramenopiles</taxon>
        <taxon>Oomycota</taxon>
        <taxon>Peronosporomycetes</taxon>
        <taxon>Peronosporales</taxon>
        <taxon>Peronosporaceae</taxon>
        <taxon>Phytophthora</taxon>
    </lineage>
</organism>
<dbReference type="VEuPathDB" id="FungiDB:PC110_g20808"/>